<reference evidence="2 3" key="1">
    <citation type="journal article" date="2013" name="J. Microbiol.">
        <title>Mucilaginibacter ginsenosidivorax sp. nov., with ginsenoside converting activity isolated from sediment.</title>
        <authorList>
            <person name="Kim J.K."/>
            <person name="Choi T.E."/>
            <person name="Liu Q.M."/>
            <person name="Park H.Y."/>
            <person name="Yi T.H."/>
            <person name="Yoon M.H."/>
            <person name="Kim S.C."/>
            <person name="Im W.T."/>
        </authorList>
    </citation>
    <scope>NUCLEOTIDE SEQUENCE [LARGE SCALE GENOMIC DNA]</scope>
    <source>
        <strain evidence="2 3">KHI28</strain>
    </source>
</reference>
<name>A0A5B8VWM0_9SPHI</name>
<dbReference type="EMBL" id="CP042437">
    <property type="protein sequence ID" value="QEC74638.1"/>
    <property type="molecule type" value="Genomic_DNA"/>
</dbReference>
<evidence type="ECO:0000313" key="3">
    <source>
        <dbReference type="Proteomes" id="UP000321362"/>
    </source>
</evidence>
<dbReference type="Proteomes" id="UP000321362">
    <property type="component" value="Chromosome"/>
</dbReference>
<dbReference type="KEGG" id="mgk:FSB76_01260"/>
<keyword evidence="1" id="KW-1133">Transmembrane helix</keyword>
<keyword evidence="1" id="KW-0812">Transmembrane</keyword>
<keyword evidence="1" id="KW-0472">Membrane</keyword>
<feature type="transmembrane region" description="Helical" evidence="1">
    <location>
        <begin position="65"/>
        <end position="83"/>
    </location>
</feature>
<sequence length="130" mass="14556">MAGITLADYFAHATLWRTLGQAEQPAALLNFMARFPRIAGIGAAVLICTGFGMMFLTHGVFGEQLWFRIKFGLVILLILNALVEGRRQSGKLHKLLAASGTFFTAEMEMIKSRLNRFHLVQLLLFLLIIF</sequence>
<keyword evidence="3" id="KW-1185">Reference proteome</keyword>
<evidence type="ECO:0000256" key="1">
    <source>
        <dbReference type="SAM" id="Phobius"/>
    </source>
</evidence>
<gene>
    <name evidence="2" type="ORF">FSB76_01260</name>
</gene>
<accession>A0A5B8VWM0</accession>
<dbReference type="OrthoDB" id="671232at2"/>
<evidence type="ECO:0008006" key="4">
    <source>
        <dbReference type="Google" id="ProtNLM"/>
    </source>
</evidence>
<dbReference type="RefSeq" id="WP_147051797.1">
    <property type="nucleotide sequence ID" value="NZ_CP042437.1"/>
</dbReference>
<evidence type="ECO:0000313" key="2">
    <source>
        <dbReference type="EMBL" id="QEC74638.1"/>
    </source>
</evidence>
<feature type="transmembrane region" description="Helical" evidence="1">
    <location>
        <begin position="38"/>
        <end position="59"/>
    </location>
</feature>
<proteinExistence type="predicted"/>
<dbReference type="AlphaFoldDB" id="A0A5B8VWM0"/>
<protein>
    <recommendedName>
        <fullName evidence="4">DUF2214 family protein</fullName>
    </recommendedName>
</protein>
<organism evidence="2 3">
    <name type="scientific">Mucilaginibacter ginsenosidivorax</name>
    <dbReference type="NCBI Taxonomy" id="862126"/>
    <lineage>
        <taxon>Bacteria</taxon>
        <taxon>Pseudomonadati</taxon>
        <taxon>Bacteroidota</taxon>
        <taxon>Sphingobacteriia</taxon>
        <taxon>Sphingobacteriales</taxon>
        <taxon>Sphingobacteriaceae</taxon>
        <taxon>Mucilaginibacter</taxon>
    </lineage>
</organism>